<reference evidence="2 3" key="1">
    <citation type="submission" date="2017-12" db="EMBL/GenBank/DDBJ databases">
        <title>Comparative genomics yields insights into virulence evolution of Verticillium dahliae.</title>
        <authorList>
            <person name="Fan R."/>
            <person name="Armitage A.D."/>
            <person name="Cascant-Lopez E."/>
            <person name="Sobczyk M."/>
            <person name="Cockerton H.M."/>
            <person name="Harrison R.J."/>
        </authorList>
    </citation>
    <scope>NUCLEOTIDE SEQUENCE [LARGE SCALE GENOMIC DNA]</scope>
    <source>
        <strain evidence="2 3">12008</strain>
    </source>
</reference>
<comment type="caution">
    <text evidence="2">The sequence shown here is derived from an EMBL/GenBank/DDBJ whole genome shotgun (WGS) entry which is preliminary data.</text>
</comment>
<gene>
    <name evidence="2" type="ORF">BJF96_g10431</name>
</gene>
<feature type="signal peptide" evidence="1">
    <location>
        <begin position="1"/>
        <end position="17"/>
    </location>
</feature>
<proteinExistence type="predicted"/>
<evidence type="ECO:0000313" key="2">
    <source>
        <dbReference type="EMBL" id="PNH26253.1"/>
    </source>
</evidence>
<evidence type="ECO:0000256" key="1">
    <source>
        <dbReference type="SAM" id="SignalP"/>
    </source>
</evidence>
<protein>
    <submittedName>
        <fullName evidence="2">Uncharacterized protein</fullName>
    </submittedName>
</protein>
<dbReference type="Proteomes" id="UP000236305">
    <property type="component" value="Unassembled WGS sequence"/>
</dbReference>
<keyword evidence="1" id="KW-0732">Signal</keyword>
<name>A0AA45AH25_VERDA</name>
<accession>A0AA45AH25</accession>
<evidence type="ECO:0000313" key="3">
    <source>
        <dbReference type="Proteomes" id="UP000236305"/>
    </source>
</evidence>
<dbReference type="EMBL" id="MPSH01000090">
    <property type="protein sequence ID" value="PNH26253.1"/>
    <property type="molecule type" value="Genomic_DNA"/>
</dbReference>
<dbReference type="AlphaFoldDB" id="A0AA45AH25"/>
<feature type="chain" id="PRO_5041397648" evidence="1">
    <location>
        <begin position="18"/>
        <end position="280"/>
    </location>
</feature>
<sequence length="280" mass="29830">MRITILVELTLAVTVAASPLTAHPVARTTAATANPTSSLCTGGRVFVGWLDKPFGILPQCKCPKSLGWDENRGRCISPPLIPPILRVGQKIICAADSTIYCDYDKDNDLCLNNTQNVVLAVVNSISKTQLKKQIQEECKKKLKCPAGQTWIEKDKRCKSPCLPKESAQKCKAKGGSPICAKTPKEYCNYDENNNLCEDNGLNILQCLVPGLDGTVGAVENILDDLFATIGEALEVLGKDCVLGGIGCVLNDTIWKKLLGSTGLGGIICGLPILGGILGSC</sequence>
<organism evidence="2 3">
    <name type="scientific">Verticillium dahliae</name>
    <name type="common">Verticillium wilt</name>
    <dbReference type="NCBI Taxonomy" id="27337"/>
    <lineage>
        <taxon>Eukaryota</taxon>
        <taxon>Fungi</taxon>
        <taxon>Dikarya</taxon>
        <taxon>Ascomycota</taxon>
        <taxon>Pezizomycotina</taxon>
        <taxon>Sordariomycetes</taxon>
        <taxon>Hypocreomycetidae</taxon>
        <taxon>Glomerellales</taxon>
        <taxon>Plectosphaerellaceae</taxon>
        <taxon>Verticillium</taxon>
    </lineage>
</organism>